<reference evidence="1 2" key="1">
    <citation type="submission" date="2020-02" db="EMBL/GenBank/DDBJ databases">
        <authorList>
            <person name="Hogendoorn C."/>
        </authorList>
    </citation>
    <scope>NUCLEOTIDE SEQUENCE [LARGE SCALE GENOMIC DNA]</scope>
    <source>
        <strain evidence="1">METHB21</strain>
    </source>
</reference>
<organism evidence="1 2">
    <name type="scientific">Candidatus Methylobacter favarea</name>
    <dbReference type="NCBI Taxonomy" id="2707345"/>
    <lineage>
        <taxon>Bacteria</taxon>
        <taxon>Pseudomonadati</taxon>
        <taxon>Pseudomonadota</taxon>
        <taxon>Gammaproteobacteria</taxon>
        <taxon>Methylococcales</taxon>
        <taxon>Methylococcaceae</taxon>
        <taxon>Methylobacter</taxon>
    </lineage>
</organism>
<sequence length="69" mass="8307">MITDTEIKIKGIQILSKYLGDVEAERFIALIQREPFDYTQWHQQQDEPLSIEKLSRRAMMLRNKRVEEQ</sequence>
<proteinExistence type="predicted"/>
<keyword evidence="2" id="KW-1185">Reference proteome</keyword>
<protein>
    <submittedName>
        <fullName evidence="1">Uncharacterized protein</fullName>
    </submittedName>
</protein>
<dbReference type="RefSeq" id="WP_174624659.1">
    <property type="nucleotide sequence ID" value="NZ_CADCXN010000024.1"/>
</dbReference>
<accession>A0A8S0WYP0</accession>
<evidence type="ECO:0000313" key="2">
    <source>
        <dbReference type="Proteomes" id="UP000494216"/>
    </source>
</evidence>
<dbReference type="Proteomes" id="UP000494216">
    <property type="component" value="Unassembled WGS sequence"/>
</dbReference>
<gene>
    <name evidence="1" type="ORF">METHB2_120032</name>
</gene>
<evidence type="ECO:0000313" key="1">
    <source>
        <dbReference type="EMBL" id="CAA9889673.1"/>
    </source>
</evidence>
<dbReference type="EMBL" id="CADCXN010000024">
    <property type="protein sequence ID" value="CAA9889673.1"/>
    <property type="molecule type" value="Genomic_DNA"/>
</dbReference>
<dbReference type="AlphaFoldDB" id="A0A8S0WYP0"/>
<comment type="caution">
    <text evidence="1">The sequence shown here is derived from an EMBL/GenBank/DDBJ whole genome shotgun (WGS) entry which is preliminary data.</text>
</comment>
<name>A0A8S0WYP0_9GAMM</name>